<dbReference type="PANTHER" id="PTHR12289">
    <property type="entry name" value="METAXIN RELATED"/>
    <property type="match status" value="1"/>
</dbReference>
<evidence type="ECO:0000256" key="7">
    <source>
        <dbReference type="SAM" id="MobiDB-lite"/>
    </source>
</evidence>
<evidence type="ECO:0000256" key="6">
    <source>
        <dbReference type="ARBA" id="ARBA00023136"/>
    </source>
</evidence>
<accession>A0A8K0UXD2</accession>
<dbReference type="GO" id="GO:0001401">
    <property type="term" value="C:SAM complex"/>
    <property type="evidence" value="ECO:0007669"/>
    <property type="project" value="InterPro"/>
</dbReference>
<feature type="transmembrane region" description="Helical" evidence="8">
    <location>
        <begin position="323"/>
        <end position="347"/>
    </location>
</feature>
<dbReference type="Proteomes" id="UP000813824">
    <property type="component" value="Unassembled WGS sequence"/>
</dbReference>
<keyword evidence="6 8" id="KW-0472">Membrane</keyword>
<reference evidence="11" key="1">
    <citation type="journal article" date="2021" name="New Phytol.">
        <title>Evolutionary innovations through gain and loss of genes in the ectomycorrhizal Boletales.</title>
        <authorList>
            <person name="Wu G."/>
            <person name="Miyauchi S."/>
            <person name="Morin E."/>
            <person name="Kuo A."/>
            <person name="Drula E."/>
            <person name="Varga T."/>
            <person name="Kohler A."/>
            <person name="Feng B."/>
            <person name="Cao Y."/>
            <person name="Lipzen A."/>
            <person name="Daum C."/>
            <person name="Hundley H."/>
            <person name="Pangilinan J."/>
            <person name="Johnson J."/>
            <person name="Barry K."/>
            <person name="LaButti K."/>
            <person name="Ng V."/>
            <person name="Ahrendt S."/>
            <person name="Min B."/>
            <person name="Choi I.G."/>
            <person name="Park H."/>
            <person name="Plett J.M."/>
            <person name="Magnuson J."/>
            <person name="Spatafora J.W."/>
            <person name="Nagy L.G."/>
            <person name="Henrissat B."/>
            <person name="Grigoriev I.V."/>
            <person name="Yang Z.L."/>
            <person name="Xu J."/>
            <person name="Martin F.M."/>
        </authorList>
    </citation>
    <scope>NUCLEOTIDE SEQUENCE</scope>
    <source>
        <strain evidence="11">KKN 215</strain>
    </source>
</reference>
<dbReference type="Pfam" id="PF17171">
    <property type="entry name" value="GST_C_6"/>
    <property type="match status" value="1"/>
</dbReference>
<organism evidence="11 12">
    <name type="scientific">Cristinia sonorae</name>
    <dbReference type="NCBI Taxonomy" id="1940300"/>
    <lineage>
        <taxon>Eukaryota</taxon>
        <taxon>Fungi</taxon>
        <taxon>Dikarya</taxon>
        <taxon>Basidiomycota</taxon>
        <taxon>Agaricomycotina</taxon>
        <taxon>Agaricomycetes</taxon>
        <taxon>Agaricomycetidae</taxon>
        <taxon>Agaricales</taxon>
        <taxon>Pleurotineae</taxon>
        <taxon>Stephanosporaceae</taxon>
        <taxon>Cristinia</taxon>
    </lineage>
</organism>
<keyword evidence="8" id="KW-0812">Transmembrane</keyword>
<evidence type="ECO:0000256" key="5">
    <source>
        <dbReference type="ARBA" id="ARBA00023128"/>
    </source>
</evidence>
<evidence type="ECO:0000256" key="3">
    <source>
        <dbReference type="ARBA" id="ARBA00022787"/>
    </source>
</evidence>
<keyword evidence="4" id="KW-0653">Protein transport</keyword>
<protein>
    <recommendedName>
        <fullName evidence="13">Mitochondrial outer membrane transport complex Sam37/metaxin N-terminal domain-containing protein</fullName>
    </recommendedName>
</protein>
<evidence type="ECO:0000256" key="8">
    <source>
        <dbReference type="SAM" id="Phobius"/>
    </source>
</evidence>
<keyword evidence="3" id="KW-1000">Mitochondrion outer membrane</keyword>
<evidence type="ECO:0000313" key="12">
    <source>
        <dbReference type="Proteomes" id="UP000813824"/>
    </source>
</evidence>
<keyword evidence="2" id="KW-0813">Transport</keyword>
<gene>
    <name evidence="11" type="ORF">BXZ70DRAFT_1003899</name>
</gene>
<feature type="compositionally biased region" description="Acidic residues" evidence="7">
    <location>
        <begin position="362"/>
        <end position="376"/>
    </location>
</feature>
<evidence type="ECO:0000256" key="4">
    <source>
        <dbReference type="ARBA" id="ARBA00022927"/>
    </source>
</evidence>
<dbReference type="GO" id="GO:0015031">
    <property type="term" value="P:protein transport"/>
    <property type="evidence" value="ECO:0007669"/>
    <property type="project" value="UniProtKB-KW"/>
</dbReference>
<dbReference type="AlphaFoldDB" id="A0A8K0UXD2"/>
<dbReference type="PANTHER" id="PTHR12289:SF41">
    <property type="entry name" value="FAILED AXON CONNECTIONS-RELATED"/>
    <property type="match status" value="1"/>
</dbReference>
<comment type="caution">
    <text evidence="11">The sequence shown here is derived from an EMBL/GenBank/DDBJ whole genome shotgun (WGS) entry which is preliminary data.</text>
</comment>
<evidence type="ECO:0000313" key="11">
    <source>
        <dbReference type="EMBL" id="KAH8107016.1"/>
    </source>
</evidence>
<dbReference type="InterPro" id="IPR033468">
    <property type="entry name" value="Metaxin_GST"/>
</dbReference>
<keyword evidence="5" id="KW-0496">Mitochondrion</keyword>
<keyword evidence="8" id="KW-1133">Transmembrane helix</keyword>
<dbReference type="Pfam" id="PF10568">
    <property type="entry name" value="Tom37"/>
    <property type="match status" value="1"/>
</dbReference>
<dbReference type="InterPro" id="IPR050931">
    <property type="entry name" value="Mito_Protein_Transport_Metaxin"/>
</dbReference>
<feature type="region of interest" description="Disordered" evidence="7">
    <location>
        <begin position="357"/>
        <end position="376"/>
    </location>
</feature>
<evidence type="ECO:0008006" key="13">
    <source>
        <dbReference type="Google" id="ProtNLM"/>
    </source>
</evidence>
<evidence type="ECO:0000259" key="9">
    <source>
        <dbReference type="Pfam" id="PF10568"/>
    </source>
</evidence>
<dbReference type="GO" id="GO:0007005">
    <property type="term" value="P:mitochondrion organization"/>
    <property type="evidence" value="ECO:0007669"/>
    <property type="project" value="TreeGrafter"/>
</dbReference>
<sequence length="376" mass="41707">MSSLYIWQKVDSALSLDPSSLAALLYLQLHCSGKYSLVHCASPDHSPSGQLPCLTYGMHTASGLLAIIKVADQLGGISSGNALLTAQERAQSVARTAQVEAALGDLVAYTYFAVGPNFHRATQPALASVLPVPQRYYVPARLRKTHQPRLEAAGIWHIHDQHLQDDRASPFEKLARKKDAKEKKENAKRVFEKEQVLSKASAIFSTCSSSLGNRPVFYGSHDNPSTFDLVFAAHIHLLSQELPDPSIAHLLKEAYPNLIAHSESLFTLAFPDAASLPPLASSNLTRNILSLLPRWSFSSSSRPREETTDTNTDEEARFARWRWAFYGGAFVVTTSYIWMLGLVPIYLQALARLAEANREEVERDEDEDDEEDDDEE</sequence>
<evidence type="ECO:0000259" key="10">
    <source>
        <dbReference type="Pfam" id="PF17171"/>
    </source>
</evidence>
<feature type="domain" description="Mitochondrial outer membrane transport complex Sam37/metaxin N-terminal" evidence="9">
    <location>
        <begin position="20"/>
        <end position="143"/>
    </location>
</feature>
<comment type="subcellular location">
    <subcellularLocation>
        <location evidence="1">Mitochondrion outer membrane</location>
    </subcellularLocation>
</comment>
<dbReference type="EMBL" id="JAEVFJ010000002">
    <property type="protein sequence ID" value="KAH8107016.1"/>
    <property type="molecule type" value="Genomic_DNA"/>
</dbReference>
<evidence type="ECO:0000256" key="2">
    <source>
        <dbReference type="ARBA" id="ARBA00022448"/>
    </source>
</evidence>
<dbReference type="InterPro" id="IPR019564">
    <property type="entry name" value="Sam37/metaxin_N"/>
</dbReference>
<proteinExistence type="predicted"/>
<keyword evidence="12" id="KW-1185">Reference proteome</keyword>
<feature type="domain" description="Metaxin glutathione S-transferase" evidence="10">
    <location>
        <begin position="203"/>
        <end position="263"/>
    </location>
</feature>
<dbReference type="OrthoDB" id="5835136at2759"/>
<evidence type="ECO:0000256" key="1">
    <source>
        <dbReference type="ARBA" id="ARBA00004294"/>
    </source>
</evidence>
<name>A0A8K0UXD2_9AGAR</name>